<evidence type="ECO:0000256" key="3">
    <source>
        <dbReference type="ARBA" id="ARBA00022806"/>
    </source>
</evidence>
<dbReference type="InterPro" id="IPR001650">
    <property type="entry name" value="Helicase_C-like"/>
</dbReference>
<evidence type="ECO:0000256" key="1">
    <source>
        <dbReference type="ARBA" id="ARBA00022741"/>
    </source>
</evidence>
<dbReference type="InterPro" id="IPR021904">
    <property type="entry name" value="DUF3516"/>
</dbReference>
<dbReference type="InterPro" id="IPR011545">
    <property type="entry name" value="DEAD/DEAH_box_helicase_dom"/>
</dbReference>
<dbReference type="SMART" id="SM00490">
    <property type="entry name" value="HELICc"/>
    <property type="match status" value="1"/>
</dbReference>
<gene>
    <name evidence="8" type="ORF">MSP1404_LOCUS7575</name>
</gene>
<evidence type="ECO:0000259" key="7">
    <source>
        <dbReference type="PROSITE" id="PS51194"/>
    </source>
</evidence>
<evidence type="ECO:0000313" key="8">
    <source>
        <dbReference type="EMBL" id="CAD8590171.1"/>
    </source>
</evidence>
<feature type="compositionally biased region" description="Polar residues" evidence="5">
    <location>
        <begin position="50"/>
        <end position="68"/>
    </location>
</feature>
<dbReference type="InterPro" id="IPR027417">
    <property type="entry name" value="P-loop_NTPase"/>
</dbReference>
<feature type="region of interest" description="Disordered" evidence="5">
    <location>
        <begin position="50"/>
        <end position="86"/>
    </location>
</feature>
<dbReference type="GO" id="GO:0016787">
    <property type="term" value="F:hydrolase activity"/>
    <property type="evidence" value="ECO:0007669"/>
    <property type="project" value="UniProtKB-KW"/>
</dbReference>
<keyword evidence="3" id="KW-0347">Helicase</keyword>
<proteinExistence type="predicted"/>
<dbReference type="EMBL" id="HBEV01009870">
    <property type="protein sequence ID" value="CAD8590171.1"/>
    <property type="molecule type" value="Transcribed_RNA"/>
</dbReference>
<protein>
    <recommendedName>
        <fullName evidence="9">DEAD/DEAH box helicase</fullName>
    </recommendedName>
</protein>
<dbReference type="PANTHER" id="PTHR12131:SF1">
    <property type="entry name" value="ATP-DEPENDENT RNA HELICASE SUPV3L1, MITOCHONDRIAL-RELATED"/>
    <property type="match status" value="1"/>
</dbReference>
<dbReference type="AlphaFoldDB" id="A0A7S0KR85"/>
<evidence type="ECO:0000256" key="4">
    <source>
        <dbReference type="ARBA" id="ARBA00022840"/>
    </source>
</evidence>
<keyword evidence="1" id="KW-0547">Nucleotide-binding</keyword>
<keyword evidence="4" id="KW-0067">ATP-binding</keyword>
<dbReference type="SMART" id="SM00487">
    <property type="entry name" value="DEXDc"/>
    <property type="match status" value="1"/>
</dbReference>
<dbReference type="GO" id="GO:0003676">
    <property type="term" value="F:nucleic acid binding"/>
    <property type="evidence" value="ECO:0007669"/>
    <property type="project" value="InterPro"/>
</dbReference>
<dbReference type="PROSITE" id="PS51192">
    <property type="entry name" value="HELICASE_ATP_BIND_1"/>
    <property type="match status" value="1"/>
</dbReference>
<accession>A0A7S0KR85</accession>
<evidence type="ECO:0000256" key="5">
    <source>
        <dbReference type="SAM" id="MobiDB-lite"/>
    </source>
</evidence>
<dbReference type="InterPro" id="IPR014001">
    <property type="entry name" value="Helicase_ATP-bd"/>
</dbReference>
<evidence type="ECO:0000259" key="6">
    <source>
        <dbReference type="PROSITE" id="PS51192"/>
    </source>
</evidence>
<dbReference type="GO" id="GO:0004386">
    <property type="term" value="F:helicase activity"/>
    <property type="evidence" value="ECO:0007669"/>
    <property type="project" value="UniProtKB-KW"/>
</dbReference>
<dbReference type="Pfam" id="PF00270">
    <property type="entry name" value="DEAD"/>
    <property type="match status" value="1"/>
</dbReference>
<keyword evidence="2" id="KW-0378">Hydrolase</keyword>
<sequence>MASARFVASAVSASRGFVRVDARSIVSPGRRAGGRSARIVSRSGHHISLATSSTAAVPTDIPEQQDSISAEEDPNDDDTTTIPSTGSLTRAIVAMEDDSADAMYETILQWSMDVKGVELYEAQEEAILELVEGNNVLLTTPTGSGKTMVATAAIAAATARGDAAWYTAPLKALVTEKFFQLVKDFGAKNVGLLTGDASVNPTAPIICCTAEVLANAALRRGRDLDCGLIVADEFHFYTDPDRGWAWQVPMVELPDAQFLLMSATFGDTSKFQRHLERNAAGRDVGVVGGGERPVPLEFEYRETSLIESIKELVDTDRAPVYIVNFSQREANERAQDLCSTLSLTADEKKALNAELEGFKFDTPVGNELRRYISFGVGIHHAGLLPKYRLLVERLAGKGLLKCICGTDTLGVGVNVPIRAVLFTQLCKFDGNKTRLLTIREFQQIAGRAGRRGFDTKGFVWCQAPAHVVENKRAEAKAAAAAAKSGGKAKKVKKAQPPDKNFVMWNEDNFRRMEMGVPETLDSSFQVTHSMILAVLSRRGDGKRFLRDLLVNNHEPKIRQRKHQRRAISMYRSLKDAGIIQEAGTMDTSGRAVNLGFDIGDQFSLTQPLSLFAVEYLPTLLKVHGEDHSKRSKLKDERYALDVLSVLEAVLDTPGAVVSAQLSKAKTRAVNKMKGEGTEYDARMAVLEEMDYPKPLADELEAYFEPFKRRHPYVGGEELKPKSIARELYESGFDFNKYVNHYGLNRSEGALMRYLTDAYKAMVQNVPESMKSPAVIDLEEWLGETIRRVDSSLIDEWEALKDPVAAARAAEDEAAALAAIGATLTGPQRFTLGRAFRVMVRNAAFRWVQLLAMGEEEDMAQLASENLPPRGRDNPWTMDELYAAIDPYWQTHDAMDDGYEARSPDLFDVSDEGADGETHWRVVQKVRDPAGDLDWCVEGEVDLEASEEEGRVVMRLVEIRQEGAVRKEEKVVPSEEDIWAALEEEEEYEDEDE</sequence>
<dbReference type="PANTHER" id="PTHR12131">
    <property type="entry name" value="ATP-DEPENDENT RNA AND DNA HELICASE"/>
    <property type="match status" value="1"/>
</dbReference>
<dbReference type="PROSITE" id="PS51194">
    <property type="entry name" value="HELICASE_CTER"/>
    <property type="match status" value="1"/>
</dbReference>
<feature type="domain" description="Helicase ATP-binding" evidence="6">
    <location>
        <begin position="127"/>
        <end position="283"/>
    </location>
</feature>
<organism evidence="8">
    <name type="scientific">Micromonas pusilla</name>
    <name type="common">Picoplanktonic green alga</name>
    <name type="synonym">Chromulina pusilla</name>
    <dbReference type="NCBI Taxonomy" id="38833"/>
    <lineage>
        <taxon>Eukaryota</taxon>
        <taxon>Viridiplantae</taxon>
        <taxon>Chlorophyta</taxon>
        <taxon>Mamiellophyceae</taxon>
        <taxon>Mamiellales</taxon>
        <taxon>Mamiellaceae</taxon>
        <taxon>Micromonas</taxon>
    </lineage>
</organism>
<dbReference type="Gene3D" id="3.40.50.300">
    <property type="entry name" value="P-loop containing nucleotide triphosphate hydrolases"/>
    <property type="match status" value="2"/>
</dbReference>
<dbReference type="InterPro" id="IPR018247">
    <property type="entry name" value="EF_Hand_1_Ca_BS"/>
</dbReference>
<dbReference type="SUPFAM" id="SSF52540">
    <property type="entry name" value="P-loop containing nucleoside triphosphate hydrolases"/>
    <property type="match status" value="1"/>
</dbReference>
<feature type="compositionally biased region" description="Acidic residues" evidence="5">
    <location>
        <begin position="69"/>
        <end position="79"/>
    </location>
</feature>
<dbReference type="Pfam" id="PF12029">
    <property type="entry name" value="DUF3516"/>
    <property type="match status" value="1"/>
</dbReference>
<dbReference type="GO" id="GO:0005524">
    <property type="term" value="F:ATP binding"/>
    <property type="evidence" value="ECO:0007669"/>
    <property type="project" value="UniProtKB-KW"/>
</dbReference>
<name>A0A7S0KR85_MICPS</name>
<feature type="domain" description="Helicase C-terminal" evidence="7">
    <location>
        <begin position="304"/>
        <end position="535"/>
    </location>
</feature>
<evidence type="ECO:0008006" key="9">
    <source>
        <dbReference type="Google" id="ProtNLM"/>
    </source>
</evidence>
<evidence type="ECO:0000256" key="2">
    <source>
        <dbReference type="ARBA" id="ARBA00022801"/>
    </source>
</evidence>
<dbReference type="PROSITE" id="PS00018">
    <property type="entry name" value="EF_HAND_1"/>
    <property type="match status" value="1"/>
</dbReference>
<reference evidence="8" key="1">
    <citation type="submission" date="2021-01" db="EMBL/GenBank/DDBJ databases">
        <authorList>
            <person name="Corre E."/>
            <person name="Pelletier E."/>
            <person name="Niang G."/>
            <person name="Scheremetjew M."/>
            <person name="Finn R."/>
            <person name="Kale V."/>
            <person name="Holt S."/>
            <person name="Cochrane G."/>
            <person name="Meng A."/>
            <person name="Brown T."/>
            <person name="Cohen L."/>
        </authorList>
    </citation>
    <scope>NUCLEOTIDE SEQUENCE</scope>
    <source>
        <strain evidence="8">CCMP494</strain>
    </source>
</reference>
<dbReference type="InterPro" id="IPR050699">
    <property type="entry name" value="RNA-DNA_Helicase"/>
</dbReference>